<keyword evidence="4" id="KW-0964">Secreted</keyword>
<feature type="compositionally biased region" description="Pro residues" evidence="13">
    <location>
        <begin position="104"/>
        <end position="124"/>
    </location>
</feature>
<dbReference type="Proteomes" id="UP000044602">
    <property type="component" value="Unassembled WGS sequence"/>
</dbReference>
<evidence type="ECO:0000256" key="3">
    <source>
        <dbReference type="ARBA" id="ARBA00022512"/>
    </source>
</evidence>
<evidence type="ECO:0000256" key="12">
    <source>
        <dbReference type="ARBA" id="ARBA00042762"/>
    </source>
</evidence>
<evidence type="ECO:0000313" key="15">
    <source>
        <dbReference type="Proteomes" id="UP000044602"/>
    </source>
</evidence>
<dbReference type="PRINTS" id="PR01217">
    <property type="entry name" value="PRICHEXTENSN"/>
</dbReference>
<name>A0A0G4M170_VERLO</name>
<evidence type="ECO:0000256" key="1">
    <source>
        <dbReference type="ARBA" id="ARBA00004191"/>
    </source>
</evidence>
<dbReference type="STRING" id="100787.A0A0G4M170"/>
<dbReference type="EMBL" id="CVQH01020596">
    <property type="protein sequence ID" value="CRK28009.1"/>
    <property type="molecule type" value="Genomic_DNA"/>
</dbReference>
<feature type="region of interest" description="Disordered" evidence="13">
    <location>
        <begin position="275"/>
        <end position="345"/>
    </location>
</feature>
<evidence type="ECO:0000256" key="8">
    <source>
        <dbReference type="ARBA" id="ARBA00024983"/>
    </source>
</evidence>
<comment type="subcellular location">
    <subcellularLocation>
        <location evidence="1">Secreted</location>
        <location evidence="1">Cell wall</location>
    </subcellularLocation>
</comment>
<keyword evidence="3" id="KW-0134">Cell wall</keyword>
<dbReference type="PANTHER" id="PTHR16631">
    <property type="entry name" value="GLUCAN 1,3-BETA-GLUCOSIDASE"/>
    <property type="match status" value="1"/>
</dbReference>
<evidence type="ECO:0000256" key="9">
    <source>
        <dbReference type="ARBA" id="ARBA00039284"/>
    </source>
</evidence>
<organism evidence="14 15">
    <name type="scientific">Verticillium longisporum</name>
    <name type="common">Verticillium dahliae var. longisporum</name>
    <dbReference type="NCBI Taxonomy" id="100787"/>
    <lineage>
        <taxon>Eukaryota</taxon>
        <taxon>Fungi</taxon>
        <taxon>Dikarya</taxon>
        <taxon>Ascomycota</taxon>
        <taxon>Pezizomycotina</taxon>
        <taxon>Sordariomycetes</taxon>
        <taxon>Hypocreomycetidae</taxon>
        <taxon>Glomerellales</taxon>
        <taxon>Plectosphaerellaceae</taxon>
        <taxon>Verticillium</taxon>
    </lineage>
</organism>
<evidence type="ECO:0000313" key="14">
    <source>
        <dbReference type="EMBL" id="CRK28009.1"/>
    </source>
</evidence>
<proteinExistence type="inferred from homology"/>
<dbReference type="GO" id="GO:0009986">
    <property type="term" value="C:cell surface"/>
    <property type="evidence" value="ECO:0007669"/>
    <property type="project" value="TreeGrafter"/>
</dbReference>
<evidence type="ECO:0000256" key="4">
    <source>
        <dbReference type="ARBA" id="ARBA00022525"/>
    </source>
</evidence>
<evidence type="ECO:0000256" key="6">
    <source>
        <dbReference type="ARBA" id="ARBA00022801"/>
    </source>
</evidence>
<keyword evidence="7" id="KW-0326">Glycosidase</keyword>
<sequence length="623" mass="66314">SFVLSSPLTSLIFTTASLFQRAFVPTQRQKLEKSQIQLLRFNSIPLVNMKGSLILAAAAAAGVSASSAHRHAHGLFKRTNNGTEVCLPGCTTIYKTIYGEPTLMPNPPSPKPTSQAPPPPPPKPTSTYVPALEVPTPVAEVCETPGIYTFPATTITVSETITVCAPANTKVPAGTQTYGGVTTIVESSTTIVCPYATEKTTNGVVTSVIETTTYVCPEAGTYTIAPAVTVCEKEEDVVYPIITTVTPGTYTRPAVTTTITEEHVVVVCPWTSEAPKPTPTPVYEAPKPEAPKPEAPKPEITKPEITKAAEPEPKPTPAYEVPETPKETPKKETPAKETPKIGGGAGDHWAITYTPFSQDASGSCKSATEVNKDIAVIKQSGFDTVRVYSTDCSTLENVGAACKEHGLRMIIGIFVKDSCNPENPQVKEQIDTINKWGQAGNWDLVDLFVVGNECIFQGRCDANSLKTLIVSVKESCGAAGYKGPYTTAETLSVWEQKEVAAIICPVVDVVGGQIHPYFNAEVAPADAGKFVKNQLDILENSICGNKPALNLECGWPTGGSANGMATTGKAEQTIAITSIRELVGDRTVFFSFHDDEWKEPGACGCEQSWGCGELFAGGSMPSY</sequence>
<evidence type="ECO:0000256" key="13">
    <source>
        <dbReference type="SAM" id="MobiDB-lite"/>
    </source>
</evidence>
<dbReference type="GO" id="GO:0005576">
    <property type="term" value="C:extracellular region"/>
    <property type="evidence" value="ECO:0007669"/>
    <property type="project" value="TreeGrafter"/>
</dbReference>
<dbReference type="GO" id="GO:0009277">
    <property type="term" value="C:fungal-type cell wall"/>
    <property type="evidence" value="ECO:0007669"/>
    <property type="project" value="TreeGrafter"/>
</dbReference>
<dbReference type="InterPro" id="IPR050732">
    <property type="entry name" value="Beta-glucan_modifiers"/>
</dbReference>
<evidence type="ECO:0000256" key="2">
    <source>
        <dbReference type="ARBA" id="ARBA00008773"/>
    </source>
</evidence>
<keyword evidence="6" id="KW-0378">Hydrolase</keyword>
<dbReference type="InterPro" id="IPR017853">
    <property type="entry name" value="GH"/>
</dbReference>
<dbReference type="GO" id="GO:0071555">
    <property type="term" value="P:cell wall organization"/>
    <property type="evidence" value="ECO:0007669"/>
    <property type="project" value="TreeGrafter"/>
</dbReference>
<feature type="compositionally biased region" description="Basic and acidic residues" evidence="13">
    <location>
        <begin position="323"/>
        <end position="339"/>
    </location>
</feature>
<dbReference type="GO" id="GO:0042973">
    <property type="term" value="F:glucan endo-1,3-beta-D-glucosidase activity"/>
    <property type="evidence" value="ECO:0007669"/>
    <property type="project" value="TreeGrafter"/>
</dbReference>
<protein>
    <recommendedName>
        <fullName evidence="9">Probable beta-glucosidase btgE</fullName>
    </recommendedName>
    <alternativeName>
        <fullName evidence="10">Beta-D-glucoside glucohydrolase btgE</fullName>
    </alternativeName>
    <alternativeName>
        <fullName evidence="12">Cellobiase btgE</fullName>
    </alternativeName>
    <alternativeName>
        <fullName evidence="11">Gentiobiase btgE</fullName>
    </alternativeName>
</protein>
<evidence type="ECO:0000256" key="7">
    <source>
        <dbReference type="ARBA" id="ARBA00023295"/>
    </source>
</evidence>
<dbReference type="AlphaFoldDB" id="A0A0G4M170"/>
<feature type="non-terminal residue" evidence="14">
    <location>
        <position position="1"/>
    </location>
</feature>
<dbReference type="Gene3D" id="3.20.20.80">
    <property type="entry name" value="Glycosidases"/>
    <property type="match status" value="1"/>
</dbReference>
<dbReference type="SUPFAM" id="SSF51445">
    <property type="entry name" value="(Trans)glycosidases"/>
    <property type="match status" value="1"/>
</dbReference>
<evidence type="ECO:0000256" key="11">
    <source>
        <dbReference type="ARBA" id="ARBA00041516"/>
    </source>
</evidence>
<dbReference type="PANTHER" id="PTHR16631:SF24">
    <property type="entry name" value="FAMILY 17 GLUCOSIDASE SCW11-RELATED"/>
    <property type="match status" value="1"/>
</dbReference>
<feature type="compositionally biased region" description="Basic and acidic residues" evidence="13">
    <location>
        <begin position="286"/>
        <end position="313"/>
    </location>
</feature>
<evidence type="ECO:0000256" key="5">
    <source>
        <dbReference type="ARBA" id="ARBA00022729"/>
    </source>
</evidence>
<feature type="region of interest" description="Disordered" evidence="13">
    <location>
        <begin position="101"/>
        <end position="127"/>
    </location>
</feature>
<gene>
    <name evidence="14" type="ORF">BN1708_015055</name>
</gene>
<comment type="similarity">
    <text evidence="2">Belongs to the glycosyl hydrolase 17 family.</text>
</comment>
<comment type="function">
    <text evidence="8">Beta-glucosidases are one of a number of cellulolytic enzymes involved in the degradation of cellulosic biomass. Catalyzes the last step releasing glucose from the inhibitory cellobiose.</text>
</comment>
<keyword evidence="15" id="KW-1185">Reference proteome</keyword>
<keyword evidence="5" id="KW-0732">Signal</keyword>
<accession>A0A0G4M170</accession>
<evidence type="ECO:0000256" key="10">
    <source>
        <dbReference type="ARBA" id="ARBA00041495"/>
    </source>
</evidence>
<reference evidence="15" key="1">
    <citation type="submission" date="2015-05" db="EMBL/GenBank/DDBJ databases">
        <authorList>
            <person name="Fogelqvist Johan"/>
        </authorList>
    </citation>
    <scope>NUCLEOTIDE SEQUENCE [LARGE SCALE GENOMIC DNA]</scope>
</reference>